<reference evidence="6 7" key="1">
    <citation type="submission" date="2018-08" db="EMBL/GenBank/DDBJ databases">
        <title>Genomic Encyclopedia of Archaeal and Bacterial Type Strains, Phase II (KMG-II): from individual species to whole genera.</title>
        <authorList>
            <person name="Goeker M."/>
        </authorList>
    </citation>
    <scope>NUCLEOTIDE SEQUENCE [LARGE SCALE GENOMIC DNA]</scope>
    <source>
        <strain evidence="6 7">DSM 5002</strain>
    </source>
</reference>
<dbReference type="Proteomes" id="UP000266273">
    <property type="component" value="Unassembled WGS sequence"/>
</dbReference>
<dbReference type="Pfam" id="PF13545">
    <property type="entry name" value="HTH_Crp_2"/>
    <property type="match status" value="1"/>
</dbReference>
<dbReference type="GO" id="GO:0005829">
    <property type="term" value="C:cytosol"/>
    <property type="evidence" value="ECO:0007669"/>
    <property type="project" value="TreeGrafter"/>
</dbReference>
<organism evidence="6 7">
    <name type="scientific">Dichotomicrobium thermohalophilum</name>
    <dbReference type="NCBI Taxonomy" id="933063"/>
    <lineage>
        <taxon>Bacteria</taxon>
        <taxon>Pseudomonadati</taxon>
        <taxon>Pseudomonadota</taxon>
        <taxon>Alphaproteobacteria</taxon>
        <taxon>Hyphomicrobiales</taxon>
        <taxon>Hyphomicrobiaceae</taxon>
        <taxon>Dichotomicrobium</taxon>
    </lineage>
</organism>
<dbReference type="SUPFAM" id="SSF51206">
    <property type="entry name" value="cAMP-binding domain-like"/>
    <property type="match status" value="1"/>
</dbReference>
<dbReference type="PROSITE" id="PS50042">
    <property type="entry name" value="CNMP_BINDING_3"/>
    <property type="match status" value="1"/>
</dbReference>
<proteinExistence type="predicted"/>
<evidence type="ECO:0000313" key="6">
    <source>
        <dbReference type="EMBL" id="RIA55323.1"/>
    </source>
</evidence>
<protein>
    <submittedName>
        <fullName evidence="6">CRP/FNR family transcriptional regulator</fullName>
    </submittedName>
</protein>
<dbReference type="PANTHER" id="PTHR24567:SF75">
    <property type="entry name" value="FUMARATE AND NITRATE REDUCTION REGULATORY PROTEIN"/>
    <property type="match status" value="1"/>
</dbReference>
<keyword evidence="2" id="KW-0238">DNA-binding</keyword>
<dbReference type="InterPro" id="IPR018335">
    <property type="entry name" value="Tscrpt_reg_HTH_Crp-type_CS"/>
</dbReference>
<dbReference type="InterPro" id="IPR050397">
    <property type="entry name" value="Env_Response_Regulators"/>
</dbReference>
<dbReference type="SMART" id="SM00419">
    <property type="entry name" value="HTH_CRP"/>
    <property type="match status" value="1"/>
</dbReference>
<dbReference type="InterPro" id="IPR018490">
    <property type="entry name" value="cNMP-bd_dom_sf"/>
</dbReference>
<keyword evidence="3" id="KW-0804">Transcription</keyword>
<comment type="caution">
    <text evidence="6">The sequence shown here is derived from an EMBL/GenBank/DDBJ whole genome shotgun (WGS) entry which is preliminary data.</text>
</comment>
<dbReference type="InterPro" id="IPR012318">
    <property type="entry name" value="HTH_CRP"/>
</dbReference>
<dbReference type="SMART" id="SM00100">
    <property type="entry name" value="cNMP"/>
    <property type="match status" value="1"/>
</dbReference>
<dbReference type="InterPro" id="IPR036390">
    <property type="entry name" value="WH_DNA-bd_sf"/>
</dbReference>
<feature type="domain" description="Cyclic nucleotide-binding" evidence="4">
    <location>
        <begin position="21"/>
        <end position="138"/>
    </location>
</feature>
<evidence type="ECO:0000256" key="2">
    <source>
        <dbReference type="ARBA" id="ARBA00023125"/>
    </source>
</evidence>
<accession>A0A397Q315</accession>
<dbReference type="InterPro" id="IPR036388">
    <property type="entry name" value="WH-like_DNA-bd_sf"/>
</dbReference>
<dbReference type="SUPFAM" id="SSF46785">
    <property type="entry name" value="Winged helix' DNA-binding domain"/>
    <property type="match status" value="1"/>
</dbReference>
<dbReference type="PANTHER" id="PTHR24567">
    <property type="entry name" value="CRP FAMILY TRANSCRIPTIONAL REGULATORY PROTEIN"/>
    <property type="match status" value="1"/>
</dbReference>
<dbReference type="CDD" id="cd00038">
    <property type="entry name" value="CAP_ED"/>
    <property type="match status" value="1"/>
</dbReference>
<sequence length="247" mass="27565">MFQSKALPKHCDVCTIRRRSICGALSADEIEAMNQIAHRRHCEAGAVIMHEGEKQDCFGNVLNGVVKLTKTMTDGRQHIVGLLFPSDFLGRAMRVESPYRAEAVTDVELCLFPRADFERIMLRYPDLQSRLLAHTLDELDACHDWTLLLGRKNAFERVASFLLMIARRAQDLGCKADPNEDSAAFVLPLGRSDIADFLGLTTESVSRQITKMKRDGVISLHGNREVQVPSMGQLLKLADLAPCDTRA</sequence>
<dbReference type="EMBL" id="QXDF01000001">
    <property type="protein sequence ID" value="RIA55323.1"/>
    <property type="molecule type" value="Genomic_DNA"/>
</dbReference>
<dbReference type="AlphaFoldDB" id="A0A397Q315"/>
<evidence type="ECO:0000259" key="5">
    <source>
        <dbReference type="PROSITE" id="PS51063"/>
    </source>
</evidence>
<dbReference type="Gene3D" id="2.60.120.10">
    <property type="entry name" value="Jelly Rolls"/>
    <property type="match status" value="1"/>
</dbReference>
<gene>
    <name evidence="6" type="ORF">BXY53_0384</name>
</gene>
<evidence type="ECO:0000313" key="7">
    <source>
        <dbReference type="Proteomes" id="UP000266273"/>
    </source>
</evidence>
<evidence type="ECO:0000256" key="1">
    <source>
        <dbReference type="ARBA" id="ARBA00023015"/>
    </source>
</evidence>
<dbReference type="InterPro" id="IPR000595">
    <property type="entry name" value="cNMP-bd_dom"/>
</dbReference>
<dbReference type="OrthoDB" id="667966at2"/>
<keyword evidence="7" id="KW-1185">Reference proteome</keyword>
<dbReference type="GO" id="GO:0003677">
    <property type="term" value="F:DNA binding"/>
    <property type="evidence" value="ECO:0007669"/>
    <property type="project" value="UniProtKB-KW"/>
</dbReference>
<dbReference type="PRINTS" id="PR00034">
    <property type="entry name" value="HTHCRP"/>
</dbReference>
<feature type="domain" description="HTH crp-type" evidence="5">
    <location>
        <begin position="152"/>
        <end position="232"/>
    </location>
</feature>
<keyword evidence="1" id="KW-0805">Transcription regulation</keyword>
<dbReference type="Gene3D" id="1.10.10.10">
    <property type="entry name" value="Winged helix-like DNA-binding domain superfamily/Winged helix DNA-binding domain"/>
    <property type="match status" value="1"/>
</dbReference>
<evidence type="ECO:0000259" key="4">
    <source>
        <dbReference type="PROSITE" id="PS50042"/>
    </source>
</evidence>
<dbReference type="RefSeq" id="WP_119060240.1">
    <property type="nucleotide sequence ID" value="NZ_QXDF01000001.1"/>
</dbReference>
<dbReference type="CDD" id="cd00092">
    <property type="entry name" value="HTH_CRP"/>
    <property type="match status" value="1"/>
</dbReference>
<evidence type="ECO:0000256" key="3">
    <source>
        <dbReference type="ARBA" id="ARBA00023163"/>
    </source>
</evidence>
<dbReference type="InterPro" id="IPR014710">
    <property type="entry name" value="RmlC-like_jellyroll"/>
</dbReference>
<dbReference type="Pfam" id="PF00027">
    <property type="entry name" value="cNMP_binding"/>
    <property type="match status" value="1"/>
</dbReference>
<dbReference type="GO" id="GO:0003700">
    <property type="term" value="F:DNA-binding transcription factor activity"/>
    <property type="evidence" value="ECO:0007669"/>
    <property type="project" value="InterPro"/>
</dbReference>
<dbReference type="PROSITE" id="PS51063">
    <property type="entry name" value="HTH_CRP_2"/>
    <property type="match status" value="1"/>
</dbReference>
<dbReference type="PROSITE" id="PS00042">
    <property type="entry name" value="HTH_CRP_1"/>
    <property type="match status" value="1"/>
</dbReference>
<name>A0A397Q315_9HYPH</name>